<organism evidence="11 12">
    <name type="scientific">[Myrmecia] bisecta</name>
    <dbReference type="NCBI Taxonomy" id="41462"/>
    <lineage>
        <taxon>Eukaryota</taxon>
        <taxon>Viridiplantae</taxon>
        <taxon>Chlorophyta</taxon>
        <taxon>core chlorophytes</taxon>
        <taxon>Trebouxiophyceae</taxon>
        <taxon>Trebouxiales</taxon>
        <taxon>Trebouxiaceae</taxon>
        <taxon>Myrmecia</taxon>
    </lineage>
</organism>
<dbReference type="FunFam" id="2.70.210.12:FF:000001">
    <property type="entry name" value="GTPase Obg"/>
    <property type="match status" value="1"/>
</dbReference>
<name>A0AAW1QTP3_9CHLO</name>
<dbReference type="GO" id="GO:0000287">
    <property type="term" value="F:magnesium ion binding"/>
    <property type="evidence" value="ECO:0007669"/>
    <property type="project" value="InterPro"/>
</dbReference>
<dbReference type="InterPro" id="IPR045086">
    <property type="entry name" value="OBG_GTPase"/>
</dbReference>
<reference evidence="11 12" key="1">
    <citation type="journal article" date="2024" name="Nat. Commun.">
        <title>Phylogenomics reveals the evolutionary origins of lichenization in chlorophyte algae.</title>
        <authorList>
            <person name="Puginier C."/>
            <person name="Libourel C."/>
            <person name="Otte J."/>
            <person name="Skaloud P."/>
            <person name="Haon M."/>
            <person name="Grisel S."/>
            <person name="Petersen M."/>
            <person name="Berrin J.G."/>
            <person name="Delaux P.M."/>
            <person name="Dal Grande F."/>
            <person name="Keller J."/>
        </authorList>
    </citation>
    <scope>NUCLEOTIDE SEQUENCE [LARGE SCALE GENOMIC DNA]</scope>
    <source>
        <strain evidence="11 12">SAG 2043</strain>
    </source>
</reference>
<dbReference type="InterPro" id="IPR027417">
    <property type="entry name" value="P-loop_NTPase"/>
</dbReference>
<keyword evidence="12" id="KW-1185">Reference proteome</keyword>
<keyword evidence="4" id="KW-0547">Nucleotide-binding</keyword>
<comment type="caution">
    <text evidence="11">The sequence shown here is derived from an EMBL/GenBank/DDBJ whole genome shotgun (WGS) entry which is preliminary data.</text>
</comment>
<protein>
    <recommendedName>
        <fullName evidence="13">GTP-binding protein Obg</fullName>
    </recommendedName>
</protein>
<dbReference type="PROSITE" id="PS51883">
    <property type="entry name" value="OBG"/>
    <property type="match status" value="1"/>
</dbReference>
<gene>
    <name evidence="11" type="ORF">WJX72_011807</name>
</gene>
<dbReference type="Pfam" id="PF01018">
    <property type="entry name" value="GTP1_OBG"/>
    <property type="match status" value="1"/>
</dbReference>
<dbReference type="Gene3D" id="3.40.50.300">
    <property type="entry name" value="P-loop containing nucleotide triphosphate hydrolases"/>
    <property type="match status" value="1"/>
</dbReference>
<evidence type="ECO:0008006" key="13">
    <source>
        <dbReference type="Google" id="ProtNLM"/>
    </source>
</evidence>
<evidence type="ECO:0000256" key="2">
    <source>
        <dbReference type="ARBA" id="ARBA00007699"/>
    </source>
</evidence>
<dbReference type="PRINTS" id="PR00326">
    <property type="entry name" value="GTP1OBG"/>
</dbReference>
<dbReference type="InterPro" id="IPR036346">
    <property type="entry name" value="GTP-bd_prot_GTP1/OBG_C_sf"/>
</dbReference>
<dbReference type="Gene3D" id="3.30.300.350">
    <property type="entry name" value="GTP-binding protein OBG, C-terminal domain"/>
    <property type="match status" value="1"/>
</dbReference>
<dbReference type="NCBIfam" id="NF008956">
    <property type="entry name" value="PRK12299.1"/>
    <property type="match status" value="1"/>
</dbReference>
<evidence type="ECO:0000313" key="12">
    <source>
        <dbReference type="Proteomes" id="UP001489004"/>
    </source>
</evidence>
<dbReference type="GO" id="GO:0005739">
    <property type="term" value="C:mitochondrion"/>
    <property type="evidence" value="ECO:0007669"/>
    <property type="project" value="TreeGrafter"/>
</dbReference>
<dbReference type="EMBL" id="JALJOR010000002">
    <property type="protein sequence ID" value="KAK9824623.1"/>
    <property type="molecule type" value="Genomic_DNA"/>
</dbReference>
<dbReference type="HAMAP" id="MF_01454">
    <property type="entry name" value="GTPase_Obg"/>
    <property type="match status" value="1"/>
</dbReference>
<dbReference type="InterPro" id="IPR031167">
    <property type="entry name" value="G_OBG"/>
</dbReference>
<dbReference type="Pfam" id="PF01926">
    <property type="entry name" value="MMR_HSR1"/>
    <property type="match status" value="1"/>
</dbReference>
<keyword evidence="5" id="KW-0460">Magnesium</keyword>
<evidence type="ECO:0000259" key="10">
    <source>
        <dbReference type="PROSITE" id="PS51883"/>
    </source>
</evidence>
<proteinExistence type="inferred from homology"/>
<dbReference type="InterPro" id="IPR006074">
    <property type="entry name" value="GTP1-OBG_CS"/>
</dbReference>
<dbReference type="PANTHER" id="PTHR11702:SF44">
    <property type="entry name" value="GTP-BINDING PROTEIN OBGC, CHLOROPLASTIC"/>
    <property type="match status" value="1"/>
</dbReference>
<dbReference type="SUPFAM" id="SSF52540">
    <property type="entry name" value="P-loop containing nucleoside triphosphate hydrolases"/>
    <property type="match status" value="1"/>
</dbReference>
<dbReference type="PANTHER" id="PTHR11702">
    <property type="entry name" value="DEVELOPMENTALLY REGULATED GTP-BINDING PROTEIN-RELATED"/>
    <property type="match status" value="1"/>
</dbReference>
<sequence length="470" mass="50505">MRCFDTSRIYIKAGDGGKGCVAFRREKFVPKGGPSGGNGGDGGNVWVVADPNLNSLSAFRRQVHYRAIPGQPGGGSNRTGAEGTDLFIAVPPGTIVRDRDAGPDEPPLAEVVKAGDKALLAVGGRGGRGNASFKSSRTKAPQLAENGGPGQERWVDLELRLVADVGIIGVPNAGKSTLLSVVSAAKPKVADYPFTTLVPNLGVCEMDFRTTVFADIPGLLEGAHAGVGLGHEFLRHCQRCRALVHVLDGTSPDPIGDYTAIQTELELFNPDLVNKPQVVAYNKVDVPDSSDYWEEVREYLLANGVPADCIYAVSAATGRNVIDLVRQVRKVLDAMPEDEAAATSGALNITEPPRRRSDARMDQFAIEADLSGPRVWTVRGEAIERFAQMTNWDYYEAALRFQKVMDVAGINKALRAKGILEGDTVLVGEDIELEWADDQSEGALFEAWMTERKAKGRVAQGSARWPHIGG</sequence>
<dbReference type="InterPro" id="IPR006169">
    <property type="entry name" value="GTP1_OBG_dom"/>
</dbReference>
<feature type="domain" description="OBG-type G" evidence="8">
    <location>
        <begin position="163"/>
        <end position="333"/>
    </location>
</feature>
<keyword evidence="3" id="KW-0479">Metal-binding</keyword>
<dbReference type="InterPro" id="IPR015349">
    <property type="entry name" value="OCT_dom"/>
</dbReference>
<evidence type="ECO:0000259" key="8">
    <source>
        <dbReference type="PROSITE" id="PS51710"/>
    </source>
</evidence>
<evidence type="ECO:0000256" key="3">
    <source>
        <dbReference type="ARBA" id="ARBA00022723"/>
    </source>
</evidence>
<comment type="cofactor">
    <cofactor evidence="1">
        <name>Mg(2+)</name>
        <dbReference type="ChEBI" id="CHEBI:18420"/>
    </cofactor>
</comment>
<dbReference type="Pfam" id="PF09269">
    <property type="entry name" value="DUF1967"/>
    <property type="match status" value="1"/>
</dbReference>
<evidence type="ECO:0000256" key="4">
    <source>
        <dbReference type="ARBA" id="ARBA00022741"/>
    </source>
</evidence>
<dbReference type="CDD" id="cd01898">
    <property type="entry name" value="Obg"/>
    <property type="match status" value="1"/>
</dbReference>
<evidence type="ECO:0000256" key="1">
    <source>
        <dbReference type="ARBA" id="ARBA00001946"/>
    </source>
</evidence>
<dbReference type="InterPro" id="IPR006073">
    <property type="entry name" value="GTP-bd"/>
</dbReference>
<dbReference type="NCBIfam" id="NF008954">
    <property type="entry name" value="PRK12296.1"/>
    <property type="match status" value="1"/>
</dbReference>
<dbReference type="SUPFAM" id="SSF82051">
    <property type="entry name" value="Obg GTP-binding protein N-terminal domain"/>
    <property type="match status" value="1"/>
</dbReference>
<evidence type="ECO:0000259" key="9">
    <source>
        <dbReference type="PROSITE" id="PS51881"/>
    </source>
</evidence>
<dbReference type="InterPro" id="IPR036726">
    <property type="entry name" value="GTP1_OBG_dom_sf"/>
</dbReference>
<evidence type="ECO:0000256" key="6">
    <source>
        <dbReference type="ARBA" id="ARBA00023134"/>
    </source>
</evidence>
<comment type="similarity">
    <text evidence="2">Belongs to the TRAFAC class OBG-HflX-like GTPase superfamily. OBG GTPase family.</text>
</comment>
<dbReference type="NCBIfam" id="TIGR03595">
    <property type="entry name" value="Obg_CgtA_exten"/>
    <property type="match status" value="1"/>
</dbReference>
<keyword evidence="6" id="KW-0342">GTP-binding</keyword>
<dbReference type="InterPro" id="IPR014100">
    <property type="entry name" value="GTP-bd_Obg/CgtA"/>
</dbReference>
<evidence type="ECO:0000256" key="7">
    <source>
        <dbReference type="SAM" id="MobiDB-lite"/>
    </source>
</evidence>
<dbReference type="GO" id="GO:0003924">
    <property type="term" value="F:GTPase activity"/>
    <property type="evidence" value="ECO:0007669"/>
    <property type="project" value="InterPro"/>
</dbReference>
<feature type="domain" description="OCT" evidence="9">
    <location>
        <begin position="356"/>
        <end position="437"/>
    </location>
</feature>
<dbReference type="AlphaFoldDB" id="A0AAW1QTP3"/>
<dbReference type="Proteomes" id="UP001489004">
    <property type="component" value="Unassembled WGS sequence"/>
</dbReference>
<feature type="region of interest" description="Disordered" evidence="7">
    <location>
        <begin position="128"/>
        <end position="149"/>
    </location>
</feature>
<dbReference type="NCBIfam" id="TIGR02729">
    <property type="entry name" value="Obg_CgtA"/>
    <property type="match status" value="1"/>
</dbReference>
<dbReference type="Gene3D" id="2.70.210.12">
    <property type="entry name" value="GTP1/OBG domain"/>
    <property type="match status" value="1"/>
</dbReference>
<dbReference type="GO" id="GO:0005525">
    <property type="term" value="F:GTP binding"/>
    <property type="evidence" value="ECO:0007669"/>
    <property type="project" value="UniProtKB-KW"/>
</dbReference>
<dbReference type="NCBIfam" id="NF008955">
    <property type="entry name" value="PRK12297.1"/>
    <property type="match status" value="1"/>
</dbReference>
<dbReference type="SUPFAM" id="SSF102741">
    <property type="entry name" value="Obg GTP-binding protein C-terminal domain"/>
    <property type="match status" value="1"/>
</dbReference>
<dbReference type="GO" id="GO:0042254">
    <property type="term" value="P:ribosome biogenesis"/>
    <property type="evidence" value="ECO:0007669"/>
    <property type="project" value="UniProtKB-UniRule"/>
</dbReference>
<dbReference type="PROSITE" id="PS51881">
    <property type="entry name" value="OCT"/>
    <property type="match status" value="1"/>
</dbReference>
<accession>A0AAW1QTP3</accession>
<dbReference type="PROSITE" id="PS51710">
    <property type="entry name" value="G_OBG"/>
    <property type="match status" value="1"/>
</dbReference>
<evidence type="ECO:0000256" key="5">
    <source>
        <dbReference type="ARBA" id="ARBA00022842"/>
    </source>
</evidence>
<feature type="domain" description="Obg" evidence="10">
    <location>
        <begin position="1"/>
        <end position="162"/>
    </location>
</feature>
<dbReference type="PROSITE" id="PS00905">
    <property type="entry name" value="GTP1_OBG"/>
    <property type="match status" value="1"/>
</dbReference>
<evidence type="ECO:0000313" key="11">
    <source>
        <dbReference type="EMBL" id="KAK9824623.1"/>
    </source>
</evidence>